<organism evidence="2">
    <name type="scientific">Anguilla anguilla</name>
    <name type="common">European freshwater eel</name>
    <name type="synonym">Muraena anguilla</name>
    <dbReference type="NCBI Taxonomy" id="7936"/>
    <lineage>
        <taxon>Eukaryota</taxon>
        <taxon>Metazoa</taxon>
        <taxon>Chordata</taxon>
        <taxon>Craniata</taxon>
        <taxon>Vertebrata</taxon>
        <taxon>Euteleostomi</taxon>
        <taxon>Actinopterygii</taxon>
        <taxon>Neopterygii</taxon>
        <taxon>Teleostei</taxon>
        <taxon>Anguilliformes</taxon>
        <taxon>Anguillidae</taxon>
        <taxon>Anguilla</taxon>
    </lineage>
</organism>
<reference evidence="2" key="2">
    <citation type="journal article" date="2015" name="Fish Shellfish Immunol.">
        <title>Early steps in the European eel (Anguilla anguilla)-Vibrio vulnificus interaction in the gills: Role of the RtxA13 toxin.</title>
        <authorList>
            <person name="Callol A."/>
            <person name="Pajuelo D."/>
            <person name="Ebbesson L."/>
            <person name="Teles M."/>
            <person name="MacKenzie S."/>
            <person name="Amaro C."/>
        </authorList>
    </citation>
    <scope>NUCLEOTIDE SEQUENCE</scope>
</reference>
<proteinExistence type="predicted"/>
<reference evidence="2" key="1">
    <citation type="submission" date="2014-11" db="EMBL/GenBank/DDBJ databases">
        <authorList>
            <person name="Amaro Gonzalez C."/>
        </authorList>
    </citation>
    <scope>NUCLEOTIDE SEQUENCE</scope>
</reference>
<feature type="compositionally biased region" description="Polar residues" evidence="1">
    <location>
        <begin position="1"/>
        <end position="14"/>
    </location>
</feature>
<feature type="region of interest" description="Disordered" evidence="1">
    <location>
        <begin position="1"/>
        <end position="20"/>
    </location>
</feature>
<sequence length="20" mass="2350">MNGFFFSQTESSWNAHAIFQ</sequence>
<dbReference type="AlphaFoldDB" id="A0A0E9UCS6"/>
<name>A0A0E9UCS6_ANGAN</name>
<evidence type="ECO:0000256" key="1">
    <source>
        <dbReference type="SAM" id="MobiDB-lite"/>
    </source>
</evidence>
<dbReference type="EMBL" id="GBXM01044961">
    <property type="protein sequence ID" value="JAH63616.1"/>
    <property type="molecule type" value="Transcribed_RNA"/>
</dbReference>
<protein>
    <submittedName>
        <fullName evidence="2">Uncharacterized protein</fullName>
    </submittedName>
</protein>
<accession>A0A0E9UCS6</accession>
<evidence type="ECO:0000313" key="2">
    <source>
        <dbReference type="EMBL" id="JAH63616.1"/>
    </source>
</evidence>